<sequence length="295" mass="33600">MSERKRESNFTNAEIDLLLHLCNTNKKILENKTTNAVTWKQKLLAWEKIHTEFNSTTDGQSRSIKNLRSKYDSMKKEVRKSVAKQKKNVTGTGGGPFISEAKLSPALEQLHQNIKLSSDGLICQYDSDITHINLKSTDADEFDFGIMMEEIDDTSILEENNSPSNPTDTIRVDFSDYSASMLQTAKPKELKRKISTDIVVDQVPTTSESLFEKSRSLEQTRFNFSLKKKSTVSSVATKYNDLCTSKAELVERELKILGKKEQEDTIEHQLRTTKLKLEIEKLELEILILKKSTQS</sequence>
<dbReference type="KEGG" id="api:100164532"/>
<accession>A0A8R2A3E4</accession>
<dbReference type="PANTHER" id="PTHR21411:SF0">
    <property type="entry name" value="REGULATORY PROTEIN ZESTE"/>
    <property type="match status" value="1"/>
</dbReference>
<evidence type="ECO:0000256" key="1">
    <source>
        <dbReference type="ARBA" id="ARBA00011764"/>
    </source>
</evidence>
<dbReference type="OMA" id="WEFIVNE"/>
<dbReference type="Proteomes" id="UP000007819">
    <property type="component" value="Chromosome A1"/>
</dbReference>
<dbReference type="Pfam" id="PF13873">
    <property type="entry name" value="Myb_DNA-bind_5"/>
    <property type="match status" value="1"/>
</dbReference>
<evidence type="ECO:0000256" key="3">
    <source>
        <dbReference type="ARBA" id="ARBA00023015"/>
    </source>
</evidence>
<evidence type="ECO:0000256" key="2">
    <source>
        <dbReference type="ARBA" id="ARBA00016807"/>
    </source>
</evidence>
<feature type="domain" description="Myb/SANT-like DNA-binding" evidence="6">
    <location>
        <begin position="6"/>
        <end position="84"/>
    </location>
</feature>
<reference evidence="8" key="1">
    <citation type="submission" date="2010-06" db="EMBL/GenBank/DDBJ databases">
        <authorList>
            <person name="Jiang H."/>
            <person name="Abraham K."/>
            <person name="Ali S."/>
            <person name="Alsbrooks S.L."/>
            <person name="Anim B.N."/>
            <person name="Anosike U.S."/>
            <person name="Attaway T."/>
            <person name="Bandaranaike D.P."/>
            <person name="Battles P.K."/>
            <person name="Bell S.N."/>
            <person name="Bell A.V."/>
            <person name="Beltran B."/>
            <person name="Bickham C."/>
            <person name="Bustamante Y."/>
            <person name="Caleb T."/>
            <person name="Canada A."/>
            <person name="Cardenas V."/>
            <person name="Carter K."/>
            <person name="Chacko J."/>
            <person name="Chandrabose M.N."/>
            <person name="Chavez D."/>
            <person name="Chavez A."/>
            <person name="Chen L."/>
            <person name="Chu H.-S."/>
            <person name="Claassen K.J."/>
            <person name="Cockrell R."/>
            <person name="Collins M."/>
            <person name="Cooper J.A."/>
            <person name="Cree A."/>
            <person name="Curry S.M."/>
            <person name="Da Y."/>
            <person name="Dao M.D."/>
            <person name="Das B."/>
            <person name="Davila M.-L."/>
            <person name="Davy-Carroll L."/>
            <person name="Denson S."/>
            <person name="Dinh H."/>
            <person name="Ebong V.E."/>
            <person name="Edwards J.R."/>
            <person name="Egan A."/>
            <person name="El-Daye J."/>
            <person name="Escobedo L."/>
            <person name="Fernandez S."/>
            <person name="Fernando P.R."/>
            <person name="Flagg N."/>
            <person name="Forbes L.D."/>
            <person name="Fowler R.G."/>
            <person name="Fu Q."/>
            <person name="Gabisi R.A."/>
            <person name="Ganer J."/>
            <person name="Garbino Pronczuk A."/>
            <person name="Garcia R.M."/>
            <person name="Garner T."/>
            <person name="Garrett T.E."/>
            <person name="Gonzalez D.A."/>
            <person name="Hamid H."/>
            <person name="Hawkins E.S."/>
            <person name="Hirani K."/>
            <person name="Hogues M.E."/>
            <person name="Hollins B."/>
            <person name="Hsiao C.-H."/>
            <person name="Jabil R."/>
            <person name="James M.L."/>
            <person name="Jhangiani S.N."/>
            <person name="Johnson B."/>
            <person name="Johnson Q."/>
            <person name="Joshi V."/>
            <person name="Kalu J.B."/>
            <person name="Kam C."/>
            <person name="Kashfia A."/>
            <person name="Keebler J."/>
            <person name="Kisamo H."/>
            <person name="Kovar C.L."/>
            <person name="Lago L.A."/>
            <person name="Lai C.-Y."/>
            <person name="Laidlaw J."/>
            <person name="Lara F."/>
            <person name="Le T.-K."/>
            <person name="Lee S.L."/>
            <person name="Legall F.H."/>
            <person name="Lemon S.J."/>
            <person name="Lewis L.R."/>
            <person name="Li B."/>
            <person name="Liu Y."/>
            <person name="Liu Y.-S."/>
            <person name="Lopez J."/>
            <person name="Lozado R.J."/>
            <person name="Lu J."/>
            <person name="Madu R.C."/>
            <person name="Maheshwari M."/>
            <person name="Maheshwari R."/>
            <person name="Malloy K."/>
            <person name="Martinez E."/>
            <person name="Mathew T."/>
            <person name="Mercado I.C."/>
            <person name="Mercado C."/>
            <person name="Meyer B."/>
            <person name="Montgomery K."/>
            <person name="Morgan M.B."/>
            <person name="Munidasa M."/>
            <person name="Nazareth L.V."/>
            <person name="Nelson J."/>
            <person name="Ng B.M."/>
            <person name="Nguyen N.B."/>
            <person name="Nguyen P.Q."/>
            <person name="Nguyen T."/>
            <person name="Obregon M."/>
            <person name="Okwuonu G.O."/>
            <person name="Onwere C.G."/>
            <person name="Orozco G."/>
            <person name="Parra A."/>
            <person name="Patel S."/>
            <person name="Patil S."/>
            <person name="Perez A."/>
            <person name="Perez Y."/>
            <person name="Pham C."/>
            <person name="Primus E.L."/>
            <person name="Pu L.-L."/>
            <person name="Puazo M."/>
            <person name="Qin X."/>
            <person name="Quiroz J.B."/>
            <person name="Reese J."/>
            <person name="Richards S."/>
            <person name="Rives C.M."/>
            <person name="Robberts R."/>
            <person name="Ruiz S.J."/>
            <person name="Ruiz M.J."/>
            <person name="Santibanez J."/>
            <person name="Schneider B.W."/>
            <person name="Sisson I."/>
            <person name="Smith M."/>
            <person name="Sodergren E."/>
            <person name="Song X.-Z."/>
            <person name="Song B.B."/>
            <person name="Summersgill H."/>
            <person name="Thelus R."/>
            <person name="Thornton R.D."/>
            <person name="Trejos Z.Y."/>
            <person name="Usmani K."/>
            <person name="Vattathil S."/>
            <person name="Villasana D."/>
            <person name="Walker D.L."/>
            <person name="Wang S."/>
            <person name="Wang K."/>
            <person name="White C.S."/>
            <person name="Williams A.C."/>
            <person name="Williamson J."/>
            <person name="Wilson K."/>
            <person name="Woghiren I.O."/>
            <person name="Woodworth J.R."/>
            <person name="Worley K.C."/>
            <person name="Wright R.A."/>
            <person name="Wu W."/>
            <person name="Young L."/>
            <person name="Zhang L."/>
            <person name="Zhang J."/>
            <person name="Zhu Y."/>
            <person name="Muzny D.M."/>
            <person name="Weinstock G."/>
            <person name="Gibbs R.A."/>
        </authorList>
    </citation>
    <scope>NUCLEOTIDE SEQUENCE [LARGE SCALE GENOMIC DNA]</scope>
    <source>
        <strain evidence="8">LSR1</strain>
    </source>
</reference>
<keyword evidence="4" id="KW-0804">Transcription</keyword>
<dbReference type="GeneID" id="100164532"/>
<dbReference type="PANTHER" id="PTHR21411">
    <property type="entry name" value="APONTIC"/>
    <property type="match status" value="1"/>
</dbReference>
<organism evidence="7 8">
    <name type="scientific">Acyrthosiphon pisum</name>
    <name type="common">Pea aphid</name>
    <dbReference type="NCBI Taxonomy" id="7029"/>
    <lineage>
        <taxon>Eukaryota</taxon>
        <taxon>Metazoa</taxon>
        <taxon>Ecdysozoa</taxon>
        <taxon>Arthropoda</taxon>
        <taxon>Hexapoda</taxon>
        <taxon>Insecta</taxon>
        <taxon>Pterygota</taxon>
        <taxon>Neoptera</taxon>
        <taxon>Paraneoptera</taxon>
        <taxon>Hemiptera</taxon>
        <taxon>Sternorrhyncha</taxon>
        <taxon>Aphidomorpha</taxon>
        <taxon>Aphidoidea</taxon>
        <taxon>Aphididae</taxon>
        <taxon>Macrosiphini</taxon>
        <taxon>Acyrthosiphon</taxon>
    </lineage>
</organism>
<proteinExistence type="predicted"/>
<comment type="function">
    <text evidence="5">Involved in transvection phenomena (= synapsis-dependent gene expression), where the synaptic pairing of chromosomes carrying genes with which zeste interacts influences the expression of these genes. Zeste binds to DNA and stimulates transcription from a nearby promoter.</text>
</comment>
<dbReference type="InterPro" id="IPR028002">
    <property type="entry name" value="Myb_DNA-bind_5"/>
</dbReference>
<dbReference type="OrthoDB" id="6769707at2759"/>
<evidence type="ECO:0000259" key="6">
    <source>
        <dbReference type="Pfam" id="PF13873"/>
    </source>
</evidence>
<reference evidence="7" key="2">
    <citation type="submission" date="2022-06" db="UniProtKB">
        <authorList>
            <consortium name="EnsemblMetazoa"/>
        </authorList>
    </citation>
    <scope>IDENTIFICATION</scope>
</reference>
<evidence type="ECO:0000313" key="8">
    <source>
        <dbReference type="Proteomes" id="UP000007819"/>
    </source>
</evidence>
<evidence type="ECO:0000256" key="5">
    <source>
        <dbReference type="ARBA" id="ARBA00025466"/>
    </source>
</evidence>
<name>A0A8R2A3E4_ACYPI</name>
<protein>
    <recommendedName>
        <fullName evidence="2">Regulatory protein zeste</fullName>
    </recommendedName>
</protein>
<dbReference type="EnsemblMetazoa" id="XM_001946358.5">
    <property type="protein sequence ID" value="XP_001946393.1"/>
    <property type="gene ID" value="LOC100164532"/>
</dbReference>
<evidence type="ECO:0000313" key="7">
    <source>
        <dbReference type="EnsemblMetazoa" id="XP_001946393.1"/>
    </source>
</evidence>
<comment type="subunit">
    <text evidence="1">Self-associates forming complexes of several hundred monomers.</text>
</comment>
<dbReference type="AlphaFoldDB" id="A0A8R2A3E4"/>
<dbReference type="RefSeq" id="XP_001946393.1">
    <property type="nucleotide sequence ID" value="XM_001946358.4"/>
</dbReference>
<evidence type="ECO:0000256" key="4">
    <source>
        <dbReference type="ARBA" id="ARBA00023163"/>
    </source>
</evidence>
<keyword evidence="3" id="KW-0805">Transcription regulation</keyword>
<keyword evidence="8" id="KW-1185">Reference proteome</keyword>